<dbReference type="GeneID" id="14406922"/>
<protein>
    <recommendedName>
        <fullName evidence="3">Polyketide cyclase / dehydrase and lipid transport</fullName>
    </recommendedName>
</protein>
<dbReference type="HOGENOM" id="CLU_069867_4_0_2"/>
<dbReference type="AlphaFoldDB" id="L0KZ51"/>
<evidence type="ECO:0008006" key="3">
    <source>
        <dbReference type="Google" id="ProtNLM"/>
    </source>
</evidence>
<dbReference type="RefSeq" id="WP_015324514.1">
    <property type="nucleotide sequence ID" value="NC_019977.1"/>
</dbReference>
<dbReference type="CDD" id="cd07822">
    <property type="entry name" value="SRPBCC_4"/>
    <property type="match status" value="1"/>
</dbReference>
<dbReference type="Pfam" id="PF10604">
    <property type="entry name" value="Polyketide_cyc2"/>
    <property type="match status" value="1"/>
</dbReference>
<dbReference type="Proteomes" id="UP000010866">
    <property type="component" value="Chromosome"/>
</dbReference>
<dbReference type="EMBL" id="CP003362">
    <property type="protein sequence ID" value="AGB49348.1"/>
    <property type="molecule type" value="Genomic_DNA"/>
</dbReference>
<dbReference type="PANTHER" id="PTHR36166">
    <property type="entry name" value="CHROMOSOME 9, WHOLE GENOME SHOTGUN SEQUENCE"/>
    <property type="match status" value="1"/>
</dbReference>
<reference evidence="2" key="1">
    <citation type="submission" date="2012-02" db="EMBL/GenBank/DDBJ databases">
        <title>Complete sequence of chromosome of Methanomethylovorans hollandica DSM 15978.</title>
        <authorList>
            <person name="Lucas S."/>
            <person name="Copeland A."/>
            <person name="Lapidus A."/>
            <person name="Glavina del Rio T."/>
            <person name="Dalin E."/>
            <person name="Tice H."/>
            <person name="Bruce D."/>
            <person name="Goodwin L."/>
            <person name="Pitluck S."/>
            <person name="Peters L."/>
            <person name="Mikhailova N."/>
            <person name="Held B."/>
            <person name="Kyrpides N."/>
            <person name="Mavromatis K."/>
            <person name="Ivanova N."/>
            <person name="Brettin T."/>
            <person name="Detter J.C."/>
            <person name="Han C."/>
            <person name="Larimer F."/>
            <person name="Land M."/>
            <person name="Hauser L."/>
            <person name="Markowitz V."/>
            <person name="Cheng J.-F."/>
            <person name="Hugenholtz P."/>
            <person name="Woyke T."/>
            <person name="Wu D."/>
            <person name="Spring S."/>
            <person name="Schroeder M."/>
            <person name="Brambilla E."/>
            <person name="Klenk H.-P."/>
            <person name="Eisen J.A."/>
        </authorList>
    </citation>
    <scope>NUCLEOTIDE SEQUENCE [LARGE SCALE GENOMIC DNA]</scope>
    <source>
        <strain evidence="2">DSM 15978 / NBRC 107637 / DMS1</strain>
    </source>
</reference>
<name>L0KZ51_METHD</name>
<sequence length="150" mass="17586">MKRICTTINIQALPKDVWEVLADLKEYHAWNPFITHVSGKLQIGELLEVQFKTNDFLKINLKPVVLNTEVNREIRWKGQFWVKGLLDGEHLFRIEEMEDGSVHFINCEKFTGLLVPLFMYLIKEDTENGFNAMNEQLKIIAEKRKANRDP</sequence>
<evidence type="ECO:0000313" key="1">
    <source>
        <dbReference type="EMBL" id="AGB49348.1"/>
    </source>
</evidence>
<dbReference type="InterPro" id="IPR019587">
    <property type="entry name" value="Polyketide_cyclase/dehydratase"/>
</dbReference>
<dbReference type="PANTHER" id="PTHR36166:SF1">
    <property type="entry name" value="SRPBCC DOMAIN-CONTAINING PROTEIN"/>
    <property type="match status" value="1"/>
</dbReference>
<dbReference type="InterPro" id="IPR023393">
    <property type="entry name" value="START-like_dom_sf"/>
</dbReference>
<dbReference type="OrthoDB" id="66844at2157"/>
<keyword evidence="2" id="KW-1185">Reference proteome</keyword>
<gene>
    <name evidence="1" type="ordered locus">Metho_1113</name>
</gene>
<proteinExistence type="predicted"/>
<dbReference type="KEGG" id="mhz:Metho_1113"/>
<accession>L0KZ51</accession>
<organism evidence="1 2">
    <name type="scientific">Methanomethylovorans hollandica (strain DSM 15978 / NBRC 107637 / DMS1)</name>
    <dbReference type="NCBI Taxonomy" id="867904"/>
    <lineage>
        <taxon>Archaea</taxon>
        <taxon>Methanobacteriati</taxon>
        <taxon>Methanobacteriota</taxon>
        <taxon>Stenosarchaea group</taxon>
        <taxon>Methanomicrobia</taxon>
        <taxon>Methanosarcinales</taxon>
        <taxon>Methanosarcinaceae</taxon>
        <taxon>Methanomethylovorans</taxon>
    </lineage>
</organism>
<dbReference type="SUPFAM" id="SSF55961">
    <property type="entry name" value="Bet v1-like"/>
    <property type="match status" value="1"/>
</dbReference>
<dbReference type="Gene3D" id="3.30.530.20">
    <property type="match status" value="1"/>
</dbReference>
<evidence type="ECO:0000313" key="2">
    <source>
        <dbReference type="Proteomes" id="UP000010866"/>
    </source>
</evidence>